<organism evidence="2 3">
    <name type="scientific">Karstenula rhodostoma CBS 690.94</name>
    <dbReference type="NCBI Taxonomy" id="1392251"/>
    <lineage>
        <taxon>Eukaryota</taxon>
        <taxon>Fungi</taxon>
        <taxon>Dikarya</taxon>
        <taxon>Ascomycota</taxon>
        <taxon>Pezizomycotina</taxon>
        <taxon>Dothideomycetes</taxon>
        <taxon>Pleosporomycetidae</taxon>
        <taxon>Pleosporales</taxon>
        <taxon>Massarineae</taxon>
        <taxon>Didymosphaeriaceae</taxon>
        <taxon>Karstenula</taxon>
    </lineage>
</organism>
<dbReference type="OrthoDB" id="10267969at2759"/>
<feature type="compositionally biased region" description="Low complexity" evidence="1">
    <location>
        <begin position="57"/>
        <end position="69"/>
    </location>
</feature>
<gene>
    <name evidence="2" type="ORF">P171DRAFT_424555</name>
</gene>
<accession>A0A9P4P796</accession>
<name>A0A9P4P796_9PLEO</name>
<evidence type="ECO:0000313" key="3">
    <source>
        <dbReference type="Proteomes" id="UP000799764"/>
    </source>
</evidence>
<sequence length="313" mass="35217">MPSSTMWTTVLQTTALYTAFHILTHHASENIFRDVWENPAVKNFTAIAGNDTIASNATTSKSATTPTDSFSFEKDGAPIDRDTANRLIGEALEDIRKGSDEPVELPLKITLENGTVLNKTVSVPKAQQETKEQESFYTKKLPLDVVAMLIMGVLQYCWLLRLEHALPARSRRRDVVVKEKGEMDEDREEEVVKKWIAQGRVRRASLNWCNTLFKWILNLTVGRAVAYNCAGSFFHITPLAELIAFVAVPAYKQMVFVAGAELAFQVFLVTVVGKLAGWAVQTPFVQDIIRNTTQSVVDSREREEAYRMFKNEL</sequence>
<comment type="caution">
    <text evidence="2">The sequence shown here is derived from an EMBL/GenBank/DDBJ whole genome shotgun (WGS) entry which is preliminary data.</text>
</comment>
<proteinExistence type="predicted"/>
<keyword evidence="3" id="KW-1185">Reference proteome</keyword>
<evidence type="ECO:0000256" key="1">
    <source>
        <dbReference type="SAM" id="MobiDB-lite"/>
    </source>
</evidence>
<dbReference type="EMBL" id="MU001514">
    <property type="protein sequence ID" value="KAF2437756.1"/>
    <property type="molecule type" value="Genomic_DNA"/>
</dbReference>
<reference evidence="2" key="1">
    <citation type="journal article" date="2020" name="Stud. Mycol.">
        <title>101 Dothideomycetes genomes: a test case for predicting lifestyles and emergence of pathogens.</title>
        <authorList>
            <person name="Haridas S."/>
            <person name="Albert R."/>
            <person name="Binder M."/>
            <person name="Bloem J."/>
            <person name="Labutti K."/>
            <person name="Salamov A."/>
            <person name="Andreopoulos B."/>
            <person name="Baker S."/>
            <person name="Barry K."/>
            <person name="Bills G."/>
            <person name="Bluhm B."/>
            <person name="Cannon C."/>
            <person name="Castanera R."/>
            <person name="Culley D."/>
            <person name="Daum C."/>
            <person name="Ezra D."/>
            <person name="Gonzalez J."/>
            <person name="Henrissat B."/>
            <person name="Kuo A."/>
            <person name="Liang C."/>
            <person name="Lipzen A."/>
            <person name="Lutzoni F."/>
            <person name="Magnuson J."/>
            <person name="Mondo S."/>
            <person name="Nolan M."/>
            <person name="Ohm R."/>
            <person name="Pangilinan J."/>
            <person name="Park H.-J."/>
            <person name="Ramirez L."/>
            <person name="Alfaro M."/>
            <person name="Sun H."/>
            <person name="Tritt A."/>
            <person name="Yoshinaga Y."/>
            <person name="Zwiers L.-H."/>
            <person name="Turgeon B."/>
            <person name="Goodwin S."/>
            <person name="Spatafora J."/>
            <person name="Crous P."/>
            <person name="Grigoriev I."/>
        </authorList>
    </citation>
    <scope>NUCLEOTIDE SEQUENCE</scope>
    <source>
        <strain evidence="2">CBS 690.94</strain>
    </source>
</reference>
<evidence type="ECO:0000313" key="2">
    <source>
        <dbReference type="EMBL" id="KAF2437756.1"/>
    </source>
</evidence>
<feature type="region of interest" description="Disordered" evidence="1">
    <location>
        <begin position="57"/>
        <end position="76"/>
    </location>
</feature>
<dbReference type="AlphaFoldDB" id="A0A9P4P796"/>
<dbReference type="Proteomes" id="UP000799764">
    <property type="component" value="Unassembled WGS sequence"/>
</dbReference>
<protein>
    <submittedName>
        <fullName evidence="2">Uncharacterized protein</fullName>
    </submittedName>
</protein>